<feature type="domain" description="Glycosyltransferase subfamily 4-like N-terminal" evidence="2">
    <location>
        <begin position="15"/>
        <end position="189"/>
    </location>
</feature>
<dbReference type="PANTHER" id="PTHR45947:SF3">
    <property type="entry name" value="SULFOQUINOVOSYL TRANSFERASE SQD2"/>
    <property type="match status" value="1"/>
</dbReference>
<organism evidence="3 4">
    <name type="scientific">Afipia massiliensis</name>
    <dbReference type="NCBI Taxonomy" id="211460"/>
    <lineage>
        <taxon>Bacteria</taxon>
        <taxon>Pseudomonadati</taxon>
        <taxon>Pseudomonadota</taxon>
        <taxon>Alphaproteobacteria</taxon>
        <taxon>Hyphomicrobiales</taxon>
        <taxon>Nitrobacteraceae</taxon>
        <taxon>Afipia</taxon>
    </lineage>
</organism>
<dbReference type="InterPro" id="IPR050194">
    <property type="entry name" value="Glycosyltransferase_grp1"/>
</dbReference>
<proteinExistence type="predicted"/>
<dbReference type="Gene3D" id="3.40.50.2000">
    <property type="entry name" value="Glycogen Phosphorylase B"/>
    <property type="match status" value="2"/>
</dbReference>
<dbReference type="EMBL" id="LBIA02000001">
    <property type="protein sequence ID" value="TKT72401.1"/>
    <property type="molecule type" value="Genomic_DNA"/>
</dbReference>
<dbReference type="RefSeq" id="WP_046827118.1">
    <property type="nucleotide sequence ID" value="NZ_LBIA02000001.1"/>
</dbReference>
<feature type="domain" description="Glycosyl transferase family 1" evidence="1">
    <location>
        <begin position="203"/>
        <end position="344"/>
    </location>
</feature>
<dbReference type="CDD" id="cd03801">
    <property type="entry name" value="GT4_PimA-like"/>
    <property type="match status" value="1"/>
</dbReference>
<dbReference type="PANTHER" id="PTHR45947">
    <property type="entry name" value="SULFOQUINOVOSYL TRANSFERASE SQD2"/>
    <property type="match status" value="1"/>
</dbReference>
<name>A0A4U6BR39_9BRAD</name>
<keyword evidence="4" id="KW-1185">Reference proteome</keyword>
<evidence type="ECO:0000259" key="1">
    <source>
        <dbReference type="Pfam" id="PF00534"/>
    </source>
</evidence>
<dbReference type="Pfam" id="PF00534">
    <property type="entry name" value="Glycos_transf_1"/>
    <property type="match status" value="1"/>
</dbReference>
<dbReference type="AlphaFoldDB" id="A0A4U6BR39"/>
<evidence type="ECO:0000259" key="2">
    <source>
        <dbReference type="Pfam" id="PF13439"/>
    </source>
</evidence>
<comment type="caution">
    <text evidence="3">The sequence shown here is derived from an EMBL/GenBank/DDBJ whole genome shotgun (WGS) entry which is preliminary data.</text>
</comment>
<reference evidence="3" key="1">
    <citation type="submission" date="2019-04" db="EMBL/GenBank/DDBJ databases">
        <title>Whole genome sequencing of cave bacteria.</title>
        <authorList>
            <person name="Gan H.M."/>
            <person name="Barton H."/>
            <person name="Savka M.A."/>
        </authorList>
    </citation>
    <scope>NUCLEOTIDE SEQUENCE [LARGE SCALE GENOMIC DNA]</scope>
    <source>
        <strain evidence="3">LC387</strain>
    </source>
</reference>
<protein>
    <submittedName>
        <fullName evidence="3">Glycosyltransferase family 4 protein</fullName>
    </submittedName>
</protein>
<accession>A0A4U6BR39</accession>
<dbReference type="InterPro" id="IPR001296">
    <property type="entry name" value="Glyco_trans_1"/>
</dbReference>
<sequence length="380" mass="41466">MNLLIVTGIFPPDHGGPASYVPRMASALADRGHNIVAVVTLSDRLRHNDSAFGFNVVRLLRGEFRPMRWVRTVLTIRKYAVQADAVYLNGLVMEGVVATRFLRHTPTAVKVVGDLIWEKARNVNATSLDIDAFQIASLPIGWRFLRRLQKLYTACVDAVIVPSNYLARIVSGWSVNAHRIHTVYNAVDSAEATNSETRGAAAWDIVVVARLVPWKGLVAVIKAAAAMRKSLKIVGDGPMRGELEALAQELNADVTFTGHVRQSQVRQEIRSARLFVLNSSYEGLPHIVLEAKSAGIPVLATKVGGTPETIDHGVNGWLIEAGDDAALQNALGRLLSDASLRESLVVGGFEQMKTRFSFQAMVDATEHILQGIAKPRREAA</sequence>
<gene>
    <name evidence="3" type="ORF">YH63_013725</name>
</gene>
<evidence type="ECO:0000313" key="3">
    <source>
        <dbReference type="EMBL" id="TKT72401.1"/>
    </source>
</evidence>
<dbReference type="Proteomes" id="UP000034832">
    <property type="component" value="Unassembled WGS sequence"/>
</dbReference>
<dbReference type="OrthoDB" id="9790710at2"/>
<dbReference type="STRING" id="211460.YH63_05290"/>
<dbReference type="SUPFAM" id="SSF53756">
    <property type="entry name" value="UDP-Glycosyltransferase/glycogen phosphorylase"/>
    <property type="match status" value="1"/>
</dbReference>
<dbReference type="Pfam" id="PF13439">
    <property type="entry name" value="Glyco_transf_4"/>
    <property type="match status" value="1"/>
</dbReference>
<dbReference type="InterPro" id="IPR028098">
    <property type="entry name" value="Glyco_trans_4-like_N"/>
</dbReference>
<dbReference type="GO" id="GO:0016757">
    <property type="term" value="F:glycosyltransferase activity"/>
    <property type="evidence" value="ECO:0007669"/>
    <property type="project" value="InterPro"/>
</dbReference>
<evidence type="ECO:0000313" key="4">
    <source>
        <dbReference type="Proteomes" id="UP000034832"/>
    </source>
</evidence>